<keyword evidence="1" id="KW-0812">Transmembrane</keyword>
<accession>A0AAW8M5M7</accession>
<protein>
    <recommendedName>
        <fullName evidence="4">Phage holin</fullName>
    </recommendedName>
</protein>
<evidence type="ECO:0000256" key="1">
    <source>
        <dbReference type="SAM" id="Phobius"/>
    </source>
</evidence>
<reference evidence="2" key="1">
    <citation type="submission" date="2023-07" db="EMBL/GenBank/DDBJ databases">
        <title>Sorghum-associated microbial communities from plants grown in Nebraska, USA.</title>
        <authorList>
            <person name="Schachtman D."/>
        </authorList>
    </citation>
    <scope>NUCLEOTIDE SEQUENCE</scope>
    <source>
        <strain evidence="2">3432</strain>
    </source>
</reference>
<dbReference type="RefSeq" id="WP_039011048.1">
    <property type="nucleotide sequence ID" value="NZ_JAVDVC010000001.1"/>
</dbReference>
<evidence type="ECO:0000313" key="2">
    <source>
        <dbReference type="EMBL" id="MDR6956612.1"/>
    </source>
</evidence>
<feature type="transmembrane region" description="Helical" evidence="1">
    <location>
        <begin position="53"/>
        <end position="74"/>
    </location>
</feature>
<feature type="transmembrane region" description="Helical" evidence="1">
    <location>
        <begin position="12"/>
        <end position="41"/>
    </location>
</feature>
<proteinExistence type="predicted"/>
<evidence type="ECO:0008006" key="4">
    <source>
        <dbReference type="Google" id="ProtNLM"/>
    </source>
</evidence>
<dbReference type="EMBL" id="JAVDVC010000001">
    <property type="protein sequence ID" value="MDR6956612.1"/>
    <property type="molecule type" value="Genomic_DNA"/>
</dbReference>
<keyword evidence="1" id="KW-0472">Membrane</keyword>
<dbReference type="InterPro" id="IPR032637">
    <property type="entry name" value="Phage_holin-like"/>
</dbReference>
<name>A0AAW8M5M7_9PSED</name>
<gene>
    <name evidence="2" type="ORF">J2W43_000575</name>
</gene>
<dbReference type="Pfam" id="PF16931">
    <property type="entry name" value="Phage_holin_8"/>
    <property type="match status" value="1"/>
</dbReference>
<keyword evidence="1" id="KW-1133">Transmembrane helix</keyword>
<sequence>MADPTSSAVTGVVMGLGLATAMPIIDGEALFGALLGAWLVTSTKHDLKVWQRLGSLFLSAGVGYLFAPMALQLMPFLTSGGAAFGCALVIIPISIKAMVWVEKADLWEIVRRIRGGS</sequence>
<comment type="caution">
    <text evidence="2">The sequence shown here is derived from an EMBL/GenBank/DDBJ whole genome shotgun (WGS) entry which is preliminary data.</text>
</comment>
<dbReference type="Proteomes" id="UP001252613">
    <property type="component" value="Unassembled WGS sequence"/>
</dbReference>
<evidence type="ECO:0000313" key="3">
    <source>
        <dbReference type="Proteomes" id="UP001252613"/>
    </source>
</evidence>
<organism evidence="2 3">
    <name type="scientific">Pseudomonas brassicacearum</name>
    <dbReference type="NCBI Taxonomy" id="930166"/>
    <lineage>
        <taxon>Bacteria</taxon>
        <taxon>Pseudomonadati</taxon>
        <taxon>Pseudomonadota</taxon>
        <taxon>Gammaproteobacteria</taxon>
        <taxon>Pseudomonadales</taxon>
        <taxon>Pseudomonadaceae</taxon>
        <taxon>Pseudomonas</taxon>
    </lineage>
</organism>
<feature type="transmembrane region" description="Helical" evidence="1">
    <location>
        <begin position="80"/>
        <end position="101"/>
    </location>
</feature>
<dbReference type="AlphaFoldDB" id="A0AAW8M5M7"/>